<protein>
    <recommendedName>
        <fullName evidence="3">UPF0122 protein SGLAD_v1c07980</fullName>
    </recommendedName>
</protein>
<sequence>MNNIFKNEQTNILYDYYKNLLTQKQQEYYELYFFEDLTLQEIAEQMEVSRTAVHDSINKTILNLLDFETKLQLSKKFMIIKNTIDDYKNNNLNVDILIKKIEEQI</sequence>
<evidence type="ECO:0000313" key="5">
    <source>
        <dbReference type="Proteomes" id="UP000294309"/>
    </source>
</evidence>
<dbReference type="SUPFAM" id="SSF88659">
    <property type="entry name" value="Sigma3 and sigma4 domains of RNA polymerase sigma factors"/>
    <property type="match status" value="1"/>
</dbReference>
<keyword evidence="5" id="KW-1185">Reference proteome</keyword>
<evidence type="ECO:0000256" key="2">
    <source>
        <dbReference type="ARBA" id="ARBA00024764"/>
    </source>
</evidence>
<name>A0A4P7AI98_9MOLU</name>
<accession>A0A4P7AI98</accession>
<keyword evidence="4" id="KW-0238">DNA-binding</keyword>
<dbReference type="PANTHER" id="PTHR40083">
    <property type="entry name" value="UPF0122 PROTEIN CBO2450/CLC_2298"/>
    <property type="match status" value="1"/>
</dbReference>
<dbReference type="OrthoDB" id="404035at2"/>
<proteinExistence type="inferred from homology"/>
<dbReference type="Pfam" id="PF04297">
    <property type="entry name" value="UPF0122"/>
    <property type="match status" value="1"/>
</dbReference>
<evidence type="ECO:0000313" key="4">
    <source>
        <dbReference type="EMBL" id="QBQ07997.1"/>
    </source>
</evidence>
<organism evidence="4 5">
    <name type="scientific">Spiroplasma gladiatoris</name>
    <dbReference type="NCBI Taxonomy" id="2143"/>
    <lineage>
        <taxon>Bacteria</taxon>
        <taxon>Bacillati</taxon>
        <taxon>Mycoplasmatota</taxon>
        <taxon>Mollicutes</taxon>
        <taxon>Entomoplasmatales</taxon>
        <taxon>Spiroplasmataceae</taxon>
        <taxon>Spiroplasma</taxon>
    </lineage>
</organism>
<dbReference type="Gene3D" id="1.10.10.10">
    <property type="entry name" value="Winged helix-like DNA-binding domain superfamily/Winged helix DNA-binding domain"/>
    <property type="match status" value="1"/>
</dbReference>
<dbReference type="KEGG" id="sgq:SGLAD_v1c07980"/>
<dbReference type="InterPro" id="IPR054831">
    <property type="entry name" value="UPF0122_fam_protein"/>
</dbReference>
<dbReference type="RefSeq" id="WP_134297867.1">
    <property type="nucleotide sequence ID" value="NZ_CP038013.1"/>
</dbReference>
<dbReference type="InterPro" id="IPR007394">
    <property type="entry name" value="UPF0122"/>
</dbReference>
<evidence type="ECO:0000256" key="1">
    <source>
        <dbReference type="ARBA" id="ARBA00008720"/>
    </source>
</evidence>
<dbReference type="Proteomes" id="UP000294309">
    <property type="component" value="Chromosome"/>
</dbReference>
<dbReference type="InterPro" id="IPR036388">
    <property type="entry name" value="WH-like_DNA-bd_sf"/>
</dbReference>
<dbReference type="HAMAP" id="MF_00245">
    <property type="entry name" value="UPF0122"/>
    <property type="match status" value="1"/>
</dbReference>
<gene>
    <name evidence="4" type="ORF">SGLAD_v1c07980</name>
</gene>
<evidence type="ECO:0000256" key="3">
    <source>
        <dbReference type="HAMAP-Rule" id="MF_00245"/>
    </source>
</evidence>
<dbReference type="AlphaFoldDB" id="A0A4P7AI98"/>
<dbReference type="EMBL" id="CP038013">
    <property type="protein sequence ID" value="QBQ07997.1"/>
    <property type="molecule type" value="Genomic_DNA"/>
</dbReference>
<dbReference type="NCBIfam" id="NF045758">
    <property type="entry name" value="YlxM"/>
    <property type="match status" value="1"/>
</dbReference>
<dbReference type="InterPro" id="IPR013324">
    <property type="entry name" value="RNA_pol_sigma_r3/r4-like"/>
</dbReference>
<comment type="similarity">
    <text evidence="1 3">Belongs to the UPF0122 family.</text>
</comment>
<reference evidence="4 5" key="1">
    <citation type="submission" date="2019-03" db="EMBL/GenBank/DDBJ databases">
        <title>Complete genome sequence of Spiroplasma gladiatoris TG-1 (DSM 22552).</title>
        <authorList>
            <person name="Lin Y.-C."/>
            <person name="Chou L."/>
            <person name="Kuo C.-H."/>
        </authorList>
    </citation>
    <scope>NUCLEOTIDE SEQUENCE [LARGE SCALE GENOMIC DNA]</scope>
    <source>
        <strain evidence="4 5">TG-1</strain>
    </source>
</reference>
<dbReference type="PANTHER" id="PTHR40083:SF1">
    <property type="entry name" value="UPF0122 PROTEIN YLXM"/>
    <property type="match status" value="1"/>
</dbReference>
<comment type="function">
    <text evidence="2 3">Might take part in the signal recognition particle (SRP) pathway. This is inferred from the conservation of its genetic proximity to ftsY/ffh. May be a regulatory protein.</text>
</comment>
<dbReference type="GO" id="GO:0003677">
    <property type="term" value="F:DNA binding"/>
    <property type="evidence" value="ECO:0007669"/>
    <property type="project" value="UniProtKB-KW"/>
</dbReference>